<dbReference type="GO" id="GO:0030288">
    <property type="term" value="C:outer membrane-bounded periplasmic space"/>
    <property type="evidence" value="ECO:0007669"/>
    <property type="project" value="TreeGrafter"/>
</dbReference>
<proteinExistence type="inferred from homology"/>
<dbReference type="RefSeq" id="WP_153831382.1">
    <property type="nucleotide sequence ID" value="NZ_WJQT01000001.1"/>
</dbReference>
<keyword evidence="5" id="KW-0175">Coiled coil</keyword>
<dbReference type="PROSITE" id="PS50983">
    <property type="entry name" value="FE_B12_PBP"/>
    <property type="match status" value="1"/>
</dbReference>
<dbReference type="GO" id="GO:1901678">
    <property type="term" value="P:iron coordination entity transport"/>
    <property type="evidence" value="ECO:0007669"/>
    <property type="project" value="UniProtKB-ARBA"/>
</dbReference>
<dbReference type="EMBL" id="WJQT01000001">
    <property type="protein sequence ID" value="MRJ46289.1"/>
    <property type="molecule type" value="Genomic_DNA"/>
</dbReference>
<comment type="similarity">
    <text evidence="2">Belongs to the bacterial solute-binding protein 8 family.</text>
</comment>
<feature type="chain" id="PRO_5038710214" evidence="6">
    <location>
        <begin position="20"/>
        <end position="309"/>
    </location>
</feature>
<evidence type="ECO:0000256" key="6">
    <source>
        <dbReference type="SAM" id="SignalP"/>
    </source>
</evidence>
<protein>
    <submittedName>
        <fullName evidence="8">ABC transporter substrate-binding protein</fullName>
    </submittedName>
</protein>
<keyword evidence="4 6" id="KW-0732">Signal</keyword>
<accession>A0A844BW35</accession>
<name>A0A844BW35_9LACT</name>
<comment type="subcellular location">
    <subcellularLocation>
        <location evidence="1">Cell envelope</location>
    </subcellularLocation>
</comment>
<evidence type="ECO:0000313" key="8">
    <source>
        <dbReference type="EMBL" id="MRJ46289.1"/>
    </source>
</evidence>
<evidence type="ECO:0000256" key="2">
    <source>
        <dbReference type="ARBA" id="ARBA00008814"/>
    </source>
</evidence>
<dbReference type="Pfam" id="PF01497">
    <property type="entry name" value="Peripla_BP_2"/>
    <property type="match status" value="1"/>
</dbReference>
<dbReference type="Gene3D" id="3.40.50.1980">
    <property type="entry name" value="Nitrogenase molybdenum iron protein domain"/>
    <property type="match status" value="2"/>
</dbReference>
<dbReference type="InterPro" id="IPR002491">
    <property type="entry name" value="ABC_transptr_periplasmic_BD"/>
</dbReference>
<feature type="domain" description="Fe/B12 periplasmic-binding" evidence="7">
    <location>
        <begin position="47"/>
        <end position="309"/>
    </location>
</feature>
<dbReference type="SUPFAM" id="SSF53807">
    <property type="entry name" value="Helical backbone' metal receptor"/>
    <property type="match status" value="1"/>
</dbReference>
<evidence type="ECO:0000256" key="1">
    <source>
        <dbReference type="ARBA" id="ARBA00004196"/>
    </source>
</evidence>
<gene>
    <name evidence="8" type="ORF">GF867_01700</name>
</gene>
<evidence type="ECO:0000259" key="7">
    <source>
        <dbReference type="PROSITE" id="PS50983"/>
    </source>
</evidence>
<dbReference type="InterPro" id="IPR051313">
    <property type="entry name" value="Bact_iron-sidero_bind"/>
</dbReference>
<dbReference type="Proteomes" id="UP000440066">
    <property type="component" value="Unassembled WGS sequence"/>
</dbReference>
<evidence type="ECO:0000256" key="5">
    <source>
        <dbReference type="SAM" id="Coils"/>
    </source>
</evidence>
<feature type="signal peptide" evidence="6">
    <location>
        <begin position="1"/>
        <end position="19"/>
    </location>
</feature>
<keyword evidence="3" id="KW-0813">Transport</keyword>
<evidence type="ECO:0000256" key="4">
    <source>
        <dbReference type="ARBA" id="ARBA00022729"/>
    </source>
</evidence>
<dbReference type="PANTHER" id="PTHR30532">
    <property type="entry name" value="IRON III DICITRATE-BINDING PERIPLASMIC PROTEIN"/>
    <property type="match status" value="1"/>
</dbReference>
<dbReference type="AlphaFoldDB" id="A0A844BW35"/>
<evidence type="ECO:0000256" key="3">
    <source>
        <dbReference type="ARBA" id="ARBA00022448"/>
    </source>
</evidence>
<feature type="coiled-coil region" evidence="5">
    <location>
        <begin position="149"/>
        <end position="183"/>
    </location>
</feature>
<dbReference type="PANTHER" id="PTHR30532:SF28">
    <property type="entry name" value="PETROBACTIN-BINDING PROTEIN YCLQ"/>
    <property type="match status" value="1"/>
</dbReference>
<comment type="caution">
    <text evidence="8">The sequence shown here is derived from an EMBL/GenBank/DDBJ whole genome shotgun (WGS) entry which is preliminary data.</text>
</comment>
<sequence length="309" mass="34042">MKKFIKCFATLALAVSLNAATLSPILAQTSVTDSRGEEVTVDSTLQRVITLGYPEFDTLRALGLEDLVVAAPVYSTPDYIGSYNDDVIDTANLHEPNLEVLAGANSDLIIATGRSSSLIPELEHIAPVFQFSTDNANYWESFVAINTELAKLFDKEEEATAIIEEIDQEAQAVRDINSTLDEQTLVLLLNEGEMAVYGADSRFGLIYQVLGFQSIEDFVIEDQRHGQSVSFEGILDLNPDRIFVIDRTQAIGSDNSANTDLVENALVKETKAYQNDQIHFLSSQLWYVSGSGLESTHLQIQEIANLMQP</sequence>
<organism evidence="8 9">
    <name type="scientific">Fundicoccus ignavus</name>
    <dbReference type="NCBI Taxonomy" id="2664442"/>
    <lineage>
        <taxon>Bacteria</taxon>
        <taxon>Bacillati</taxon>
        <taxon>Bacillota</taxon>
        <taxon>Bacilli</taxon>
        <taxon>Lactobacillales</taxon>
        <taxon>Aerococcaceae</taxon>
        <taxon>Fundicoccus</taxon>
    </lineage>
</organism>
<reference evidence="8 9" key="1">
    <citation type="submission" date="2019-11" db="EMBL/GenBank/DDBJ databases">
        <title>Characterisation of Fundicoccus ignavus gen. nov. sp. nov., a novel genus of the family Aerococcaceae from bulk tank milk.</title>
        <authorList>
            <person name="Siebert A."/>
            <person name="Huptas C."/>
            <person name="Wenning M."/>
            <person name="Scherer S."/>
            <person name="Doll E.V."/>
        </authorList>
    </citation>
    <scope>NUCLEOTIDE SEQUENCE [LARGE SCALE GENOMIC DNA]</scope>
    <source>
        <strain evidence="8 9">DSM 109652</strain>
    </source>
</reference>
<evidence type="ECO:0000313" key="9">
    <source>
        <dbReference type="Proteomes" id="UP000440066"/>
    </source>
</evidence>